<accession>A0A6P6C4D3</accession>
<protein>
    <submittedName>
        <fullName evidence="3">Polycystic kidney disease and receptor for egg jelly-related protein-like</fullName>
    </submittedName>
</protein>
<reference evidence="3" key="1">
    <citation type="submission" date="2025-08" db="UniProtKB">
        <authorList>
            <consortium name="RefSeq"/>
        </authorList>
    </citation>
    <scope>IDENTIFICATION</scope>
    <source>
        <tissue evidence="3">Kidney</tissue>
    </source>
</reference>
<dbReference type="RefSeq" id="XP_023382179.1">
    <property type="nucleotide sequence ID" value="XM_023526411.1"/>
</dbReference>
<name>A0A6P6C4D3_PTEVA</name>
<dbReference type="GeneID" id="111734194"/>
<sequence>MICILINLLRAVILLAYKEMKQPVYEEPSEEVEAMAYLCGKLRTLFGFLSFRSKATEEPEFFVDMLYGQPEKNSRRYLGLKTRNINERKMVYLVV</sequence>
<keyword evidence="2" id="KW-1185">Reference proteome</keyword>
<evidence type="ECO:0000313" key="2">
    <source>
        <dbReference type="Proteomes" id="UP000515202"/>
    </source>
</evidence>
<dbReference type="Proteomes" id="UP000515202">
    <property type="component" value="Unplaced"/>
</dbReference>
<dbReference type="AlphaFoldDB" id="A0A6P6C4D3"/>
<feature type="signal peptide" evidence="1">
    <location>
        <begin position="1"/>
        <end position="16"/>
    </location>
</feature>
<keyword evidence="1" id="KW-0732">Signal</keyword>
<gene>
    <name evidence="3" type="primary">LOC111734194</name>
</gene>
<evidence type="ECO:0000256" key="1">
    <source>
        <dbReference type="SAM" id="SignalP"/>
    </source>
</evidence>
<organism evidence="2 3">
    <name type="scientific">Pteropus vampyrus</name>
    <name type="common">Large flying fox</name>
    <dbReference type="NCBI Taxonomy" id="132908"/>
    <lineage>
        <taxon>Eukaryota</taxon>
        <taxon>Metazoa</taxon>
        <taxon>Chordata</taxon>
        <taxon>Craniata</taxon>
        <taxon>Vertebrata</taxon>
        <taxon>Euteleostomi</taxon>
        <taxon>Mammalia</taxon>
        <taxon>Eutheria</taxon>
        <taxon>Laurasiatheria</taxon>
        <taxon>Chiroptera</taxon>
        <taxon>Yinpterochiroptera</taxon>
        <taxon>Pteropodoidea</taxon>
        <taxon>Pteropodidae</taxon>
        <taxon>Pteropodinae</taxon>
        <taxon>Pteropus</taxon>
    </lineage>
</organism>
<dbReference type="KEGG" id="pvp:111734194"/>
<feature type="chain" id="PRO_5027708846" evidence="1">
    <location>
        <begin position="17"/>
        <end position="95"/>
    </location>
</feature>
<evidence type="ECO:0000313" key="3">
    <source>
        <dbReference type="RefSeq" id="XP_023382179.1"/>
    </source>
</evidence>
<proteinExistence type="predicted"/>
<dbReference type="OrthoDB" id="2121937at2759"/>